<dbReference type="CDD" id="cd06267">
    <property type="entry name" value="PBP1_LacI_sugar_binding-like"/>
    <property type="match status" value="1"/>
</dbReference>
<dbReference type="PANTHER" id="PTHR30146">
    <property type="entry name" value="LACI-RELATED TRANSCRIPTIONAL REPRESSOR"/>
    <property type="match status" value="1"/>
</dbReference>
<keyword evidence="1" id="KW-0805">Transcription regulation</keyword>
<evidence type="ECO:0000256" key="1">
    <source>
        <dbReference type="ARBA" id="ARBA00023015"/>
    </source>
</evidence>
<keyword evidence="3" id="KW-0804">Transcription</keyword>
<dbReference type="InterPro" id="IPR010982">
    <property type="entry name" value="Lambda_DNA-bd_dom_sf"/>
</dbReference>
<accession>A0ABT2UBF0</accession>
<sequence>MNPRINARPQKTGMADGILRNLDIKSKEIAEIAGVSRSTVSRVINNYPNVPAKTREKVMRVIEQYNYFPNISAQILAGKKTKTLGLFFIDQSHFSEDSSANLLITGIIENASILGYNVLAYIIRDLSTADNMKNVKEVFYQERIAGGIFIGAENHEPIVEELIAGGFIVGILDQVLPGRSEPNRIVYNLDNEGAAMQAVDYLVRLNHTKIGIINSTMSRASASFKFKGFMNRMQHHGLEVKKHWIMHGQYESGGYEAMDNLIRNSTDLPTAIFAANDSIAFGAIRAANDHQLKVPDDISIIGINDQKLSAYYKPALTTFRSNFKEFISGITTSVIEAVENGVANESIKVTLDLELVERESCKRVEE</sequence>
<dbReference type="PROSITE" id="PS50932">
    <property type="entry name" value="HTH_LACI_2"/>
    <property type="match status" value="1"/>
</dbReference>
<protein>
    <submittedName>
        <fullName evidence="5">LacI family transcriptional regulator</fullName>
    </submittedName>
</protein>
<proteinExistence type="predicted"/>
<dbReference type="InterPro" id="IPR000843">
    <property type="entry name" value="HTH_LacI"/>
</dbReference>
<name>A0ABT2UBF0_9BACL</name>
<dbReference type="Pfam" id="PF00356">
    <property type="entry name" value="LacI"/>
    <property type="match status" value="1"/>
</dbReference>
<dbReference type="SMART" id="SM00354">
    <property type="entry name" value="HTH_LACI"/>
    <property type="match status" value="1"/>
</dbReference>
<dbReference type="InterPro" id="IPR046335">
    <property type="entry name" value="LacI/GalR-like_sensor"/>
</dbReference>
<evidence type="ECO:0000256" key="3">
    <source>
        <dbReference type="ARBA" id="ARBA00023163"/>
    </source>
</evidence>
<dbReference type="EMBL" id="JAOQIO010000007">
    <property type="protein sequence ID" value="MCU6791247.1"/>
    <property type="molecule type" value="Genomic_DNA"/>
</dbReference>
<dbReference type="Gene3D" id="3.40.50.2300">
    <property type="match status" value="2"/>
</dbReference>
<evidence type="ECO:0000259" key="4">
    <source>
        <dbReference type="PROSITE" id="PS50932"/>
    </source>
</evidence>
<dbReference type="Gene3D" id="1.10.260.40">
    <property type="entry name" value="lambda repressor-like DNA-binding domains"/>
    <property type="match status" value="1"/>
</dbReference>
<evidence type="ECO:0000313" key="6">
    <source>
        <dbReference type="Proteomes" id="UP001652445"/>
    </source>
</evidence>
<keyword evidence="6" id="KW-1185">Reference proteome</keyword>
<dbReference type="CDD" id="cd01392">
    <property type="entry name" value="HTH_LacI"/>
    <property type="match status" value="1"/>
</dbReference>
<keyword evidence="2" id="KW-0238">DNA-binding</keyword>
<feature type="domain" description="HTH lacI-type" evidence="4">
    <location>
        <begin position="24"/>
        <end position="78"/>
    </location>
</feature>
<gene>
    <name evidence="5" type="ORF">OB236_03790</name>
</gene>
<reference evidence="5 6" key="1">
    <citation type="submission" date="2022-09" db="EMBL/GenBank/DDBJ databases">
        <authorList>
            <person name="Han X.L."/>
            <person name="Wang Q."/>
            <person name="Lu T."/>
        </authorList>
    </citation>
    <scope>NUCLEOTIDE SEQUENCE [LARGE SCALE GENOMIC DNA]</scope>
    <source>
        <strain evidence="5 6">WQ 127069</strain>
    </source>
</reference>
<comment type="caution">
    <text evidence="5">The sequence shown here is derived from an EMBL/GenBank/DDBJ whole genome shotgun (WGS) entry which is preliminary data.</text>
</comment>
<dbReference type="InterPro" id="IPR028082">
    <property type="entry name" value="Peripla_BP_I"/>
</dbReference>
<dbReference type="Proteomes" id="UP001652445">
    <property type="component" value="Unassembled WGS sequence"/>
</dbReference>
<dbReference type="Pfam" id="PF13377">
    <property type="entry name" value="Peripla_BP_3"/>
    <property type="match status" value="1"/>
</dbReference>
<evidence type="ECO:0000256" key="2">
    <source>
        <dbReference type="ARBA" id="ARBA00023125"/>
    </source>
</evidence>
<dbReference type="PANTHER" id="PTHR30146:SF109">
    <property type="entry name" value="HTH-TYPE TRANSCRIPTIONAL REGULATOR GALS"/>
    <property type="match status" value="1"/>
</dbReference>
<dbReference type="SUPFAM" id="SSF47413">
    <property type="entry name" value="lambda repressor-like DNA-binding domains"/>
    <property type="match status" value="1"/>
</dbReference>
<dbReference type="SUPFAM" id="SSF53822">
    <property type="entry name" value="Periplasmic binding protein-like I"/>
    <property type="match status" value="1"/>
</dbReference>
<organism evidence="5 6">
    <name type="scientific">Paenibacillus baimaensis</name>
    <dbReference type="NCBI Taxonomy" id="2982185"/>
    <lineage>
        <taxon>Bacteria</taxon>
        <taxon>Bacillati</taxon>
        <taxon>Bacillota</taxon>
        <taxon>Bacilli</taxon>
        <taxon>Bacillales</taxon>
        <taxon>Paenibacillaceae</taxon>
        <taxon>Paenibacillus</taxon>
    </lineage>
</organism>
<evidence type="ECO:0000313" key="5">
    <source>
        <dbReference type="EMBL" id="MCU6791247.1"/>
    </source>
</evidence>